<sequence length="316" mass="34493">MVTKDKIFVVTGGAGSFGSILVKRLNELGAREVRVFSRNCRSDWEGDIRDTSALKRVMSGADYVIHAAALKDVHYCEANPREAVEVNVTGSVNVLNAAKETGIERIVFISSDKACFPMGTMGITKALMEKMVLAECKKTYSPKCSIVRFGNLMGSAGTVIPLFVRLAREGADLTVTNPEMTRFMMTIADAVDLTLMALEYGDNGEIMVEQAKSATIETLAQGALLFSGVISEDERKSRIKLTGARPGEKLYETMATPEEISKSTELSQNGKVFLKISQNGEVINTKAVEYNSHNAPSFSTEEMADIIKRLTIPQIN</sequence>
<accession>A0A644XHY6</accession>
<comment type="similarity">
    <text evidence="1">Belongs to the polysaccharide synthase family.</text>
</comment>
<protein>
    <submittedName>
        <fullName evidence="3">UDP-glucose 4-epimerase</fullName>
        <ecNumber evidence="3">5.1.3.2</ecNumber>
    </submittedName>
</protein>
<dbReference type="AlphaFoldDB" id="A0A644XHY6"/>
<dbReference type="EC" id="5.1.3.2" evidence="3"/>
<dbReference type="InterPro" id="IPR036291">
    <property type="entry name" value="NAD(P)-bd_dom_sf"/>
</dbReference>
<evidence type="ECO:0000313" key="3">
    <source>
        <dbReference type="EMBL" id="MPM15815.1"/>
    </source>
</evidence>
<dbReference type="Gene3D" id="3.40.50.720">
    <property type="entry name" value="NAD(P)-binding Rossmann-like Domain"/>
    <property type="match status" value="1"/>
</dbReference>
<feature type="domain" description="Polysaccharide biosynthesis protein CapD-like" evidence="2">
    <location>
        <begin position="9"/>
        <end position="268"/>
    </location>
</feature>
<dbReference type="PANTHER" id="PTHR43318">
    <property type="entry name" value="UDP-N-ACETYLGLUCOSAMINE 4,6-DEHYDRATASE"/>
    <property type="match status" value="1"/>
</dbReference>
<dbReference type="PANTHER" id="PTHR43318:SF2">
    <property type="entry name" value="UDP-N-ACETYLGLUCOSAMINE 4,6-DEHYDRATASE (INVERTING)"/>
    <property type="match status" value="1"/>
</dbReference>
<evidence type="ECO:0000256" key="1">
    <source>
        <dbReference type="ARBA" id="ARBA00007430"/>
    </source>
</evidence>
<gene>
    <name evidence="3" type="primary">capD_11</name>
    <name evidence="3" type="ORF">SDC9_62187</name>
</gene>
<reference evidence="3" key="1">
    <citation type="submission" date="2019-08" db="EMBL/GenBank/DDBJ databases">
        <authorList>
            <person name="Kucharzyk K."/>
            <person name="Murdoch R.W."/>
            <person name="Higgins S."/>
            <person name="Loffler F."/>
        </authorList>
    </citation>
    <scope>NUCLEOTIDE SEQUENCE</scope>
</reference>
<dbReference type="SUPFAM" id="SSF51735">
    <property type="entry name" value="NAD(P)-binding Rossmann-fold domains"/>
    <property type="match status" value="1"/>
</dbReference>
<dbReference type="InterPro" id="IPR051203">
    <property type="entry name" value="Polysaccharide_Synthase-Rel"/>
</dbReference>
<dbReference type="Pfam" id="PF02719">
    <property type="entry name" value="Polysacc_synt_2"/>
    <property type="match status" value="1"/>
</dbReference>
<dbReference type="GO" id="GO:0003978">
    <property type="term" value="F:UDP-glucose 4-epimerase activity"/>
    <property type="evidence" value="ECO:0007669"/>
    <property type="project" value="UniProtKB-EC"/>
</dbReference>
<evidence type="ECO:0000259" key="2">
    <source>
        <dbReference type="Pfam" id="PF02719"/>
    </source>
</evidence>
<keyword evidence="3" id="KW-0413">Isomerase</keyword>
<name>A0A644XHY6_9ZZZZ</name>
<dbReference type="EMBL" id="VSSQ01002504">
    <property type="protein sequence ID" value="MPM15815.1"/>
    <property type="molecule type" value="Genomic_DNA"/>
</dbReference>
<proteinExistence type="inferred from homology"/>
<comment type="caution">
    <text evidence="3">The sequence shown here is derived from an EMBL/GenBank/DDBJ whole genome shotgun (WGS) entry which is preliminary data.</text>
</comment>
<dbReference type="InterPro" id="IPR003869">
    <property type="entry name" value="Polysac_CapD-like"/>
</dbReference>
<organism evidence="3">
    <name type="scientific">bioreactor metagenome</name>
    <dbReference type="NCBI Taxonomy" id="1076179"/>
    <lineage>
        <taxon>unclassified sequences</taxon>
        <taxon>metagenomes</taxon>
        <taxon>ecological metagenomes</taxon>
    </lineage>
</organism>